<dbReference type="GO" id="GO:0006865">
    <property type="term" value="P:amino acid transport"/>
    <property type="evidence" value="ECO:0007669"/>
    <property type="project" value="UniProtKB-KW"/>
</dbReference>
<keyword evidence="7 10" id="KW-1133">Transmembrane helix</keyword>
<accession>A0A3B1CPW7</accession>
<evidence type="ECO:0000256" key="6">
    <source>
        <dbReference type="ARBA" id="ARBA00022970"/>
    </source>
</evidence>
<feature type="transmembrane region" description="Helical" evidence="10">
    <location>
        <begin position="472"/>
        <end position="495"/>
    </location>
</feature>
<dbReference type="InterPro" id="IPR000357">
    <property type="entry name" value="HEAT"/>
</dbReference>
<feature type="transmembrane region" description="Helical" evidence="10">
    <location>
        <begin position="339"/>
        <end position="359"/>
    </location>
</feature>
<evidence type="ECO:0000256" key="10">
    <source>
        <dbReference type="SAM" id="Phobius"/>
    </source>
</evidence>
<evidence type="ECO:0000256" key="5">
    <source>
        <dbReference type="ARBA" id="ARBA00022737"/>
    </source>
</evidence>
<protein>
    <submittedName>
        <fullName evidence="11">Urea ABC transporter, permease protein UrtB</fullName>
    </submittedName>
</protein>
<dbReference type="Gene3D" id="1.25.10.10">
    <property type="entry name" value="Leucine-rich Repeat Variant"/>
    <property type="match status" value="1"/>
</dbReference>
<reference evidence="11" key="1">
    <citation type="submission" date="2018-06" db="EMBL/GenBank/DDBJ databases">
        <authorList>
            <person name="Zhirakovskaya E."/>
        </authorList>
    </citation>
    <scope>NUCLEOTIDE SEQUENCE</scope>
</reference>
<dbReference type="InterPro" id="IPR017779">
    <property type="entry name" value="ABC_UrtB_bac"/>
</dbReference>
<dbReference type="GO" id="GO:0022857">
    <property type="term" value="F:transmembrane transporter activity"/>
    <property type="evidence" value="ECO:0007669"/>
    <property type="project" value="InterPro"/>
</dbReference>
<dbReference type="SUPFAM" id="SSF48371">
    <property type="entry name" value="ARM repeat"/>
    <property type="match status" value="1"/>
</dbReference>
<evidence type="ECO:0000256" key="3">
    <source>
        <dbReference type="ARBA" id="ARBA00022475"/>
    </source>
</evidence>
<keyword evidence="5" id="KW-0677">Repeat</keyword>
<dbReference type="InterPro" id="IPR052157">
    <property type="entry name" value="BCAA_transport_permease"/>
</dbReference>
<evidence type="ECO:0000256" key="9">
    <source>
        <dbReference type="ARBA" id="ARBA00037998"/>
    </source>
</evidence>
<feature type="transmembrane region" description="Helical" evidence="10">
    <location>
        <begin position="420"/>
        <end position="440"/>
    </location>
</feature>
<keyword evidence="2" id="KW-0813">Transport</keyword>
<evidence type="ECO:0000256" key="1">
    <source>
        <dbReference type="ARBA" id="ARBA00004651"/>
    </source>
</evidence>
<dbReference type="InterPro" id="IPR016024">
    <property type="entry name" value="ARM-type_fold"/>
</dbReference>
<dbReference type="InterPro" id="IPR004155">
    <property type="entry name" value="PBS_lyase_HEAT"/>
</dbReference>
<sequence length="573" mass="61695">MLRTIRVGLTLVLPALIVTVFCVQKTAAQAFPRMSTAASMDQLILTLAEEERDLVEKAVFDLGNLGDVKLLPTLEALREGSLYLWVKPDKTRSVVIGRESIVRDEVSGFLVLKAYGADPISGSDGAPLFLPEEDLESIRISRRLRIKITPLLNRLRLFSPEAVIRESAATKVGLSGNHEALPLLSKALAKEKDRWVRFALTEAIGLVRLTDADPAVRKAAAETLGQIHAMDSVPTLEARIEADASGVSEETDIAVKAAVTEAIQKIKAWEVWTRTVETIFSGISLSSILLLVALGLAITFGLMGVINMAHGELMMLGAYTTYIIQEFFVAYLPDDIRDFYFILAIPFAFAVSALFGYCLEKSIIKKLYGRPLETLLATWGISLILQQAVRQVFGAANVDVASPAWLSGGLRLAVGIQFPFNRIFIIFLSLFAVGSVYFLVLRSPIGLKIRAVTQNRSMSACMGIATERVDALTFALGAGLAGMAGAALTLIGNVGPDLGQNYIVDSFLVVVTGGVGKIAGTVGAAFGIGGLNKLLEPGFGAIYAKVLILLIVILFLQKRPSGLFPAKGRSIDL</sequence>
<dbReference type="Pfam" id="PF02985">
    <property type="entry name" value="HEAT"/>
    <property type="match status" value="1"/>
</dbReference>
<keyword evidence="8 10" id="KW-0472">Membrane</keyword>
<dbReference type="CDD" id="cd06582">
    <property type="entry name" value="TM_PBP1_LivH_like"/>
    <property type="match status" value="1"/>
</dbReference>
<evidence type="ECO:0000256" key="8">
    <source>
        <dbReference type="ARBA" id="ARBA00023136"/>
    </source>
</evidence>
<keyword evidence="6" id="KW-0029">Amino-acid transport</keyword>
<dbReference type="Pfam" id="PF02653">
    <property type="entry name" value="BPD_transp_2"/>
    <property type="match status" value="1"/>
</dbReference>
<name>A0A3B1CPW7_9ZZZZ</name>
<dbReference type="PANTHER" id="PTHR11795">
    <property type="entry name" value="BRANCHED-CHAIN AMINO ACID TRANSPORT SYSTEM PERMEASE PROTEIN LIVH"/>
    <property type="match status" value="1"/>
</dbReference>
<evidence type="ECO:0000256" key="7">
    <source>
        <dbReference type="ARBA" id="ARBA00022989"/>
    </source>
</evidence>
<feature type="transmembrane region" description="Helical" evidence="10">
    <location>
        <begin position="507"/>
        <end position="531"/>
    </location>
</feature>
<organism evidence="11">
    <name type="scientific">hydrothermal vent metagenome</name>
    <dbReference type="NCBI Taxonomy" id="652676"/>
    <lineage>
        <taxon>unclassified sequences</taxon>
        <taxon>metagenomes</taxon>
        <taxon>ecological metagenomes</taxon>
    </lineage>
</organism>
<comment type="similarity">
    <text evidence="9">Belongs to the binding-protein-dependent transport system permease family. LivHM subfamily.</text>
</comment>
<keyword evidence="3" id="KW-1003">Cell membrane</keyword>
<evidence type="ECO:0000256" key="4">
    <source>
        <dbReference type="ARBA" id="ARBA00022692"/>
    </source>
</evidence>
<dbReference type="AlphaFoldDB" id="A0A3B1CPW7"/>
<dbReference type="SMART" id="SM00567">
    <property type="entry name" value="EZ_HEAT"/>
    <property type="match status" value="2"/>
</dbReference>
<dbReference type="InterPro" id="IPR011989">
    <property type="entry name" value="ARM-like"/>
</dbReference>
<evidence type="ECO:0000256" key="2">
    <source>
        <dbReference type="ARBA" id="ARBA00022448"/>
    </source>
</evidence>
<comment type="subcellular location">
    <subcellularLocation>
        <location evidence="1">Cell membrane</location>
        <topology evidence="1">Multi-pass membrane protein</topology>
    </subcellularLocation>
</comment>
<proteinExistence type="inferred from homology"/>
<keyword evidence="4 10" id="KW-0812">Transmembrane</keyword>
<dbReference type="NCBIfam" id="TIGR03409">
    <property type="entry name" value="urea_trans_UrtB"/>
    <property type="match status" value="1"/>
</dbReference>
<feature type="transmembrane region" description="Helical" evidence="10">
    <location>
        <begin position="537"/>
        <end position="556"/>
    </location>
</feature>
<feature type="transmembrane region" description="Helical" evidence="10">
    <location>
        <begin position="283"/>
        <end position="306"/>
    </location>
</feature>
<dbReference type="InterPro" id="IPR001851">
    <property type="entry name" value="ABC_transp_permease"/>
</dbReference>
<gene>
    <name evidence="11" type="ORF">MNBD_NITROSPIRAE01-127</name>
</gene>
<dbReference type="PANTHER" id="PTHR11795:SF447">
    <property type="entry name" value="ABC TRANSPORTER PERMEASE PROTEIN"/>
    <property type="match status" value="1"/>
</dbReference>
<evidence type="ECO:0000313" key="11">
    <source>
        <dbReference type="EMBL" id="VAX28521.1"/>
    </source>
</evidence>
<dbReference type="EMBL" id="UOGF01000039">
    <property type="protein sequence ID" value="VAX28521.1"/>
    <property type="molecule type" value="Genomic_DNA"/>
</dbReference>
<dbReference type="GO" id="GO:0005886">
    <property type="term" value="C:plasma membrane"/>
    <property type="evidence" value="ECO:0007669"/>
    <property type="project" value="UniProtKB-SubCell"/>
</dbReference>